<feature type="transmembrane region" description="Helical" evidence="1">
    <location>
        <begin position="331"/>
        <end position="351"/>
    </location>
</feature>
<proteinExistence type="predicted"/>
<dbReference type="RefSeq" id="WP_267309772.1">
    <property type="nucleotide sequence ID" value="NZ_JAOQJR010000002.1"/>
</dbReference>
<keyword evidence="1" id="KW-0812">Transmembrane</keyword>
<feature type="transmembrane region" description="Helical" evidence="1">
    <location>
        <begin position="391"/>
        <end position="408"/>
    </location>
</feature>
<evidence type="ECO:0000256" key="1">
    <source>
        <dbReference type="SAM" id="Phobius"/>
    </source>
</evidence>
<dbReference type="EMBL" id="JAOQJR010000002">
    <property type="protein sequence ID" value="MCU6737539.1"/>
    <property type="molecule type" value="Genomic_DNA"/>
</dbReference>
<feature type="transmembrane region" description="Helical" evidence="1">
    <location>
        <begin position="363"/>
        <end position="385"/>
    </location>
</feature>
<sequence length="412" mass="48506">MKIILINIILIIFMVFLYKYLKKKTNTYFSPLLLFNWIWITVIVNSALISTKKFSMATNIFVILIFISGNLFFLMFSKRNNNDDLYKQIHKYYSTNKSKMKKMIIFCLLFRIMQIFYDIYVVNRLGASINMLFGNVEWLRFAYLNYSNNIGIVFALITNILNYFAELGLIISAFLCFCEKKYFYLLINIILSFFHAIFTLSKMAFFIDLIFVIGIFFIFSNIIKINRKEKRLIVLVIVFIILSLIVTGTQRGYQNQDSSIEGIDNVIVAKTVSYFVTPCLAFKSLMDQEIDYSYGSKTFSPIYKFIGFSYETFGDIDVGFDDSTVYTLPGMFFADFGYIGCILLLFFYSFVVSKTYNKVFQKFSLFNLCMYLIFNMTLLLSFFTWMGRMTFYWIFPIFVFYVEKMIMIKNGG</sequence>
<feature type="transmembrane region" description="Helical" evidence="1">
    <location>
        <begin position="182"/>
        <end position="198"/>
    </location>
</feature>
<dbReference type="Proteomes" id="UP001208364">
    <property type="component" value="Unassembled WGS sequence"/>
</dbReference>
<keyword evidence="1" id="KW-0472">Membrane</keyword>
<feature type="transmembrane region" description="Helical" evidence="1">
    <location>
        <begin position="28"/>
        <end position="48"/>
    </location>
</feature>
<keyword evidence="3" id="KW-1185">Reference proteome</keyword>
<feature type="transmembrane region" description="Helical" evidence="1">
    <location>
        <begin position="232"/>
        <end position="249"/>
    </location>
</feature>
<feature type="transmembrane region" description="Helical" evidence="1">
    <location>
        <begin position="6"/>
        <end position="21"/>
    </location>
</feature>
<organism evidence="2 3">
    <name type="scientific">[Clostridium] ammoniilyticum</name>
    <dbReference type="NCBI Taxonomy" id="2981784"/>
    <lineage>
        <taxon>Bacteria</taxon>
        <taxon>Bacillati</taxon>
        <taxon>Bacillota</taxon>
        <taxon>Erysipelotrichia</taxon>
        <taxon>Erysipelotrichales</taxon>
        <taxon>Coprobacillaceae</taxon>
        <taxon>Faecalibacillus</taxon>
    </lineage>
</organism>
<keyword evidence="1" id="KW-1133">Transmembrane helix</keyword>
<feature type="transmembrane region" description="Helical" evidence="1">
    <location>
        <begin position="103"/>
        <end position="122"/>
    </location>
</feature>
<evidence type="ECO:0000313" key="2">
    <source>
        <dbReference type="EMBL" id="MCU6737539.1"/>
    </source>
</evidence>
<gene>
    <name evidence="2" type="ORF">OCV55_02425</name>
</gene>
<feature type="transmembrane region" description="Helical" evidence="1">
    <location>
        <begin position="150"/>
        <end position="175"/>
    </location>
</feature>
<evidence type="ECO:0000313" key="3">
    <source>
        <dbReference type="Proteomes" id="UP001208364"/>
    </source>
</evidence>
<accession>A0ABT2SRU6</accession>
<feature type="transmembrane region" description="Helical" evidence="1">
    <location>
        <begin position="54"/>
        <end position="76"/>
    </location>
</feature>
<comment type="caution">
    <text evidence="2">The sequence shown here is derived from an EMBL/GenBank/DDBJ whole genome shotgun (WGS) entry which is preliminary data.</text>
</comment>
<dbReference type="NCBIfam" id="TIGR04370">
    <property type="entry name" value="glyco_rpt_poly"/>
    <property type="match status" value="1"/>
</dbReference>
<feature type="transmembrane region" description="Helical" evidence="1">
    <location>
        <begin position="204"/>
        <end position="223"/>
    </location>
</feature>
<reference evidence="2 3" key="1">
    <citation type="journal article" date="2021" name="ISME Commun">
        <title>Automated analysis of genomic sequences facilitates high-throughput and comprehensive description of bacteria.</title>
        <authorList>
            <person name="Hitch T.C.A."/>
        </authorList>
    </citation>
    <scope>NUCLEOTIDE SEQUENCE [LARGE SCALE GENOMIC DNA]</scope>
    <source>
        <strain evidence="2 3">H4_15</strain>
    </source>
</reference>
<name>A0ABT2SRU6_9FIRM</name>
<protein>
    <submittedName>
        <fullName evidence="2">Oligosaccharide repeat unit polymerase</fullName>
    </submittedName>
</protein>